<accession>A0A1N6NGZ9</accession>
<dbReference type="GO" id="GO:0003677">
    <property type="term" value="F:DNA binding"/>
    <property type="evidence" value="ECO:0007669"/>
    <property type="project" value="UniProtKB-KW"/>
</dbReference>
<feature type="domain" description="HTH LytTR-type" evidence="3">
    <location>
        <begin position="137"/>
        <end position="242"/>
    </location>
</feature>
<proteinExistence type="predicted"/>
<dbReference type="Pfam" id="PF04397">
    <property type="entry name" value="LytTR"/>
    <property type="match status" value="1"/>
</dbReference>
<evidence type="ECO:0000313" key="4">
    <source>
        <dbReference type="EMBL" id="OXS80044.1"/>
    </source>
</evidence>
<organism evidence="5 6">
    <name type="scientific">Domibacillus enclensis</name>
    <dbReference type="NCBI Taxonomy" id="1017273"/>
    <lineage>
        <taxon>Bacteria</taxon>
        <taxon>Bacillati</taxon>
        <taxon>Bacillota</taxon>
        <taxon>Bacilli</taxon>
        <taxon>Bacillales</taxon>
        <taxon>Bacillaceae</taxon>
        <taxon>Domibacillus</taxon>
    </lineage>
</organism>
<evidence type="ECO:0000313" key="7">
    <source>
        <dbReference type="Proteomes" id="UP000215545"/>
    </source>
</evidence>
<dbReference type="PROSITE" id="PS50110">
    <property type="entry name" value="RESPONSE_REGULATORY"/>
    <property type="match status" value="1"/>
</dbReference>
<dbReference type="Proteomes" id="UP000215545">
    <property type="component" value="Unassembled WGS sequence"/>
</dbReference>
<dbReference type="OrthoDB" id="9809318at2"/>
<keyword evidence="4" id="KW-0238">DNA-binding</keyword>
<reference evidence="5 6" key="1">
    <citation type="submission" date="2017-01" db="EMBL/GenBank/DDBJ databases">
        <authorList>
            <person name="Mah S.A."/>
            <person name="Swanson W.J."/>
            <person name="Moy G.W."/>
            <person name="Vacquier V.D."/>
        </authorList>
    </citation>
    <scope>NUCLEOTIDE SEQUENCE [LARGE SCALE GENOMIC DNA]</scope>
    <source>
        <strain evidence="5 6">NIO-1016</strain>
    </source>
</reference>
<reference evidence="7" key="2">
    <citation type="submission" date="2017-03" db="EMBL/GenBank/DDBJ databases">
        <title>Bacillus sp. V-88(T) DSM27956, whole genome shotgun sequencing project.</title>
        <authorList>
            <person name="Dastager S.G."/>
            <person name="Neurgaonkar P.S."/>
            <person name="Dharne M.S."/>
        </authorList>
    </citation>
    <scope>NUCLEOTIDE SEQUENCE [LARGE SCALE GENOMIC DNA]</scope>
    <source>
        <strain evidence="7">DSM 25145</strain>
    </source>
</reference>
<evidence type="ECO:0000313" key="6">
    <source>
        <dbReference type="Proteomes" id="UP000186385"/>
    </source>
</evidence>
<dbReference type="EMBL" id="FTLX01000001">
    <property type="protein sequence ID" value="SIP91322.1"/>
    <property type="molecule type" value="Genomic_DNA"/>
</dbReference>
<dbReference type="RefSeq" id="WP_045851079.1">
    <property type="nucleotide sequence ID" value="NZ_FTLX01000001.1"/>
</dbReference>
<dbReference type="InterPro" id="IPR001789">
    <property type="entry name" value="Sig_transdc_resp-reg_receiver"/>
</dbReference>
<dbReference type="PROSITE" id="PS50930">
    <property type="entry name" value="HTH_LYTTR"/>
    <property type="match status" value="1"/>
</dbReference>
<keyword evidence="7" id="KW-1185">Reference proteome</keyword>
<dbReference type="InterPro" id="IPR046947">
    <property type="entry name" value="LytR-like"/>
</dbReference>
<dbReference type="AlphaFoldDB" id="A0A1N6NGZ9"/>
<dbReference type="InterPro" id="IPR007492">
    <property type="entry name" value="LytTR_DNA-bd_dom"/>
</dbReference>
<dbReference type="PANTHER" id="PTHR37299:SF1">
    <property type="entry name" value="STAGE 0 SPORULATION PROTEIN A HOMOLOG"/>
    <property type="match status" value="1"/>
</dbReference>
<gene>
    <name evidence="4" type="ORF">B1B05_00740</name>
    <name evidence="5" type="ORF">SAMN05443094_101152</name>
</gene>
<dbReference type="InterPro" id="IPR011006">
    <property type="entry name" value="CheY-like_superfamily"/>
</dbReference>
<evidence type="ECO:0000313" key="5">
    <source>
        <dbReference type="EMBL" id="SIP91322.1"/>
    </source>
</evidence>
<dbReference type="Gene3D" id="3.40.50.2300">
    <property type="match status" value="1"/>
</dbReference>
<dbReference type="SMART" id="SM00850">
    <property type="entry name" value="LytTR"/>
    <property type="match status" value="1"/>
</dbReference>
<dbReference type="Pfam" id="PF00072">
    <property type="entry name" value="Response_reg"/>
    <property type="match status" value="1"/>
</dbReference>
<feature type="modified residue" description="4-aspartylphosphate" evidence="1">
    <location>
        <position position="57"/>
    </location>
</feature>
<dbReference type="STRING" id="1017273.SAMN05443094_101152"/>
<evidence type="ECO:0000259" key="2">
    <source>
        <dbReference type="PROSITE" id="PS50110"/>
    </source>
</evidence>
<dbReference type="SUPFAM" id="SSF52172">
    <property type="entry name" value="CheY-like"/>
    <property type="match status" value="1"/>
</dbReference>
<keyword evidence="1" id="KW-0597">Phosphoprotein</keyword>
<dbReference type="PANTHER" id="PTHR37299">
    <property type="entry name" value="TRANSCRIPTIONAL REGULATOR-RELATED"/>
    <property type="match status" value="1"/>
</dbReference>
<sequence>MIKPIRTLVVDDEPYSRKELIHLLKEHPAIQIAGEADSGEQAVVKCTQLQPDVVFLDIEMPGMNGLEAARALQQLKKVPDIVFATAYPEFAAEAFRYEAVHYLLKPFEEGDIAVTVSRLEKALKSFPEAAIKHSGKLAVEHEGDIFYLDPNDILYVTREEKTSKIVTMEHEYEVKTPMKELEARFSEFPFFRIHKSFLVHLDYINKLTPWFNGAYQLELKGRKEVLPVSRNYVKELRQQLEL</sequence>
<dbReference type="SMART" id="SM00448">
    <property type="entry name" value="REC"/>
    <property type="match status" value="1"/>
</dbReference>
<dbReference type="EMBL" id="MWSK01000001">
    <property type="protein sequence ID" value="OXS80044.1"/>
    <property type="molecule type" value="Genomic_DNA"/>
</dbReference>
<feature type="domain" description="Response regulatory" evidence="2">
    <location>
        <begin position="6"/>
        <end position="120"/>
    </location>
</feature>
<dbReference type="Gene3D" id="2.40.50.1020">
    <property type="entry name" value="LytTr DNA-binding domain"/>
    <property type="match status" value="1"/>
</dbReference>
<evidence type="ECO:0000259" key="3">
    <source>
        <dbReference type="PROSITE" id="PS50930"/>
    </source>
</evidence>
<protein>
    <submittedName>
        <fullName evidence="4">DNA-binding response regulator</fullName>
    </submittedName>
    <submittedName>
        <fullName evidence="5">Two component transcriptional regulator, LytTR family</fullName>
    </submittedName>
</protein>
<dbReference type="GO" id="GO:0000156">
    <property type="term" value="F:phosphorelay response regulator activity"/>
    <property type="evidence" value="ECO:0007669"/>
    <property type="project" value="InterPro"/>
</dbReference>
<name>A0A1N6NGZ9_9BACI</name>
<evidence type="ECO:0000256" key="1">
    <source>
        <dbReference type="PROSITE-ProRule" id="PRU00169"/>
    </source>
</evidence>
<reference evidence="4" key="3">
    <citation type="submission" date="2017-03" db="EMBL/GenBank/DDBJ databases">
        <authorList>
            <person name="Dastager S.G."/>
            <person name="Neurgaonkar P.S."/>
            <person name="Dharne M.S."/>
        </authorList>
    </citation>
    <scope>NUCLEOTIDE SEQUENCE</scope>
    <source>
        <strain evidence="4">DSM 25145</strain>
    </source>
</reference>
<dbReference type="Proteomes" id="UP000186385">
    <property type="component" value="Unassembled WGS sequence"/>
</dbReference>